<dbReference type="RefSeq" id="XP_013755561.1">
    <property type="nucleotide sequence ID" value="XM_013900107.1"/>
</dbReference>
<organism evidence="4 5">
    <name type="scientific">Thecamonas trahens ATCC 50062</name>
    <dbReference type="NCBI Taxonomy" id="461836"/>
    <lineage>
        <taxon>Eukaryota</taxon>
        <taxon>Apusozoa</taxon>
        <taxon>Apusomonadida</taxon>
        <taxon>Apusomonadidae</taxon>
        <taxon>Thecamonas</taxon>
    </lineage>
</organism>
<gene>
    <name evidence="4" type="ORF">AMSG_08225</name>
</gene>
<dbReference type="Pfam" id="PF00010">
    <property type="entry name" value="HLH"/>
    <property type="match status" value="1"/>
</dbReference>
<evidence type="ECO:0000259" key="3">
    <source>
        <dbReference type="PROSITE" id="PS50888"/>
    </source>
</evidence>
<feature type="domain" description="BHLH" evidence="3">
    <location>
        <begin position="28"/>
        <end position="79"/>
    </location>
</feature>
<dbReference type="Proteomes" id="UP000054408">
    <property type="component" value="Unassembled WGS sequence"/>
</dbReference>
<feature type="compositionally biased region" description="Low complexity" evidence="2">
    <location>
        <begin position="119"/>
        <end position="143"/>
    </location>
</feature>
<dbReference type="InterPro" id="IPR036638">
    <property type="entry name" value="HLH_DNA-bd_sf"/>
</dbReference>
<protein>
    <recommendedName>
        <fullName evidence="3">BHLH domain-containing protein</fullName>
    </recommendedName>
</protein>
<evidence type="ECO:0000256" key="2">
    <source>
        <dbReference type="SAM" id="MobiDB-lite"/>
    </source>
</evidence>
<feature type="coiled-coil region" evidence="1">
    <location>
        <begin position="69"/>
        <end position="96"/>
    </location>
</feature>
<proteinExistence type="predicted"/>
<accession>A0A0L0DIA8</accession>
<dbReference type="SMART" id="SM00353">
    <property type="entry name" value="HLH"/>
    <property type="match status" value="1"/>
</dbReference>
<keyword evidence="5" id="KW-1185">Reference proteome</keyword>
<feature type="compositionally biased region" description="Polar residues" evidence="2">
    <location>
        <begin position="1"/>
        <end position="19"/>
    </location>
</feature>
<evidence type="ECO:0000313" key="4">
    <source>
        <dbReference type="EMBL" id="KNC51975.1"/>
    </source>
</evidence>
<dbReference type="EMBL" id="GL349471">
    <property type="protein sequence ID" value="KNC51975.1"/>
    <property type="molecule type" value="Genomic_DNA"/>
</dbReference>
<evidence type="ECO:0000256" key="1">
    <source>
        <dbReference type="SAM" id="Coils"/>
    </source>
</evidence>
<keyword evidence="1" id="KW-0175">Coiled coil</keyword>
<feature type="region of interest" description="Disordered" evidence="2">
    <location>
        <begin position="1"/>
        <end position="41"/>
    </location>
</feature>
<sequence length="270" mass="28670">MTSVVTPMNPASESNSYGTNKRKRRRQNETKAHRSQEKKRRQLINGSIVRLKELVPYCEGKRTTIINVLSATEKYVAELKDREQALQDEVFRLRAALGMGSSLGPLAPLDTSAIAPMPTKMPTPSAMSSSTSASSSGSRSLSSEPMAVPSAVPHYTPAPAMLNGSPPLALATPMDPSPYAHLATPPVLSSAFFGNYDKPLSGSPSPTQPFAAAHALSPADIQAALAKTALPPLDSLAFVPPTPPPSHDSAEAQAFDFLQSQDTILFPPLI</sequence>
<dbReference type="PROSITE" id="PS50888">
    <property type="entry name" value="BHLH"/>
    <property type="match status" value="1"/>
</dbReference>
<dbReference type="Gene3D" id="4.10.280.10">
    <property type="entry name" value="Helix-loop-helix DNA-binding domain"/>
    <property type="match status" value="1"/>
</dbReference>
<dbReference type="AlphaFoldDB" id="A0A0L0DIA8"/>
<feature type="region of interest" description="Disordered" evidence="2">
    <location>
        <begin position="119"/>
        <end position="150"/>
    </location>
</feature>
<dbReference type="GeneID" id="25566959"/>
<dbReference type="GO" id="GO:0046983">
    <property type="term" value="F:protein dimerization activity"/>
    <property type="evidence" value="ECO:0007669"/>
    <property type="project" value="InterPro"/>
</dbReference>
<dbReference type="InterPro" id="IPR011598">
    <property type="entry name" value="bHLH_dom"/>
</dbReference>
<reference evidence="4 5" key="1">
    <citation type="submission" date="2010-05" db="EMBL/GenBank/DDBJ databases">
        <title>The Genome Sequence of Thecamonas trahens ATCC 50062.</title>
        <authorList>
            <consortium name="The Broad Institute Genome Sequencing Platform"/>
            <person name="Russ C."/>
            <person name="Cuomo C."/>
            <person name="Shea T."/>
            <person name="Young S.K."/>
            <person name="Zeng Q."/>
            <person name="Koehrsen M."/>
            <person name="Haas B."/>
            <person name="Borodovsky M."/>
            <person name="Guigo R."/>
            <person name="Alvarado L."/>
            <person name="Berlin A."/>
            <person name="Bochicchio J."/>
            <person name="Borenstein D."/>
            <person name="Chapman S."/>
            <person name="Chen Z."/>
            <person name="Freedman E."/>
            <person name="Gellesch M."/>
            <person name="Goldberg J."/>
            <person name="Griggs A."/>
            <person name="Gujja S."/>
            <person name="Heilman E."/>
            <person name="Heiman D."/>
            <person name="Hepburn T."/>
            <person name="Howarth C."/>
            <person name="Jen D."/>
            <person name="Larson L."/>
            <person name="Mehta T."/>
            <person name="Park D."/>
            <person name="Pearson M."/>
            <person name="Roberts A."/>
            <person name="Saif S."/>
            <person name="Shenoy N."/>
            <person name="Sisk P."/>
            <person name="Stolte C."/>
            <person name="Sykes S."/>
            <person name="Thomson T."/>
            <person name="Walk T."/>
            <person name="White J."/>
            <person name="Yandava C."/>
            <person name="Burger G."/>
            <person name="Gray M.W."/>
            <person name="Holland P.W.H."/>
            <person name="King N."/>
            <person name="Lang F.B.F."/>
            <person name="Roger A.J."/>
            <person name="Ruiz-Trillo I."/>
            <person name="Lander E."/>
            <person name="Nusbaum C."/>
        </authorList>
    </citation>
    <scope>NUCLEOTIDE SEQUENCE [LARGE SCALE GENOMIC DNA]</scope>
    <source>
        <strain evidence="4 5">ATCC 50062</strain>
    </source>
</reference>
<dbReference type="SUPFAM" id="SSF47459">
    <property type="entry name" value="HLH, helix-loop-helix DNA-binding domain"/>
    <property type="match status" value="1"/>
</dbReference>
<evidence type="ECO:0000313" key="5">
    <source>
        <dbReference type="Proteomes" id="UP000054408"/>
    </source>
</evidence>
<name>A0A0L0DIA8_THETB</name>